<sequence>MEILLAEKGVLEWLGRMRASRSAMECENGSVIWRKKLREKKGDKAKTQGATYATIGKSACSDDECHGGTAFKFDLDASNEGFSIGCALNEVFVDVKCVDVQGVDETGLM</sequence>
<dbReference type="Proteomes" id="UP001367508">
    <property type="component" value="Unassembled WGS sequence"/>
</dbReference>
<name>A0AAN9K0Y8_CANGL</name>
<organism evidence="1 2">
    <name type="scientific">Canavalia gladiata</name>
    <name type="common">Sword bean</name>
    <name type="synonym">Dolichos gladiatus</name>
    <dbReference type="NCBI Taxonomy" id="3824"/>
    <lineage>
        <taxon>Eukaryota</taxon>
        <taxon>Viridiplantae</taxon>
        <taxon>Streptophyta</taxon>
        <taxon>Embryophyta</taxon>
        <taxon>Tracheophyta</taxon>
        <taxon>Spermatophyta</taxon>
        <taxon>Magnoliopsida</taxon>
        <taxon>eudicotyledons</taxon>
        <taxon>Gunneridae</taxon>
        <taxon>Pentapetalae</taxon>
        <taxon>rosids</taxon>
        <taxon>fabids</taxon>
        <taxon>Fabales</taxon>
        <taxon>Fabaceae</taxon>
        <taxon>Papilionoideae</taxon>
        <taxon>50 kb inversion clade</taxon>
        <taxon>NPAAA clade</taxon>
        <taxon>indigoferoid/millettioid clade</taxon>
        <taxon>Phaseoleae</taxon>
        <taxon>Canavalia</taxon>
    </lineage>
</organism>
<evidence type="ECO:0000313" key="2">
    <source>
        <dbReference type="Proteomes" id="UP001367508"/>
    </source>
</evidence>
<reference evidence="1 2" key="1">
    <citation type="submission" date="2024-01" db="EMBL/GenBank/DDBJ databases">
        <title>The genomes of 5 underutilized Papilionoideae crops provide insights into root nodulation and disease resistanc.</title>
        <authorList>
            <person name="Jiang F."/>
        </authorList>
    </citation>
    <scope>NUCLEOTIDE SEQUENCE [LARGE SCALE GENOMIC DNA]</scope>
    <source>
        <strain evidence="1">LVBAO_FW01</strain>
        <tissue evidence="1">Leaves</tissue>
    </source>
</reference>
<dbReference type="EMBL" id="JAYMYQ010000010">
    <property type="protein sequence ID" value="KAK7307976.1"/>
    <property type="molecule type" value="Genomic_DNA"/>
</dbReference>
<proteinExistence type="predicted"/>
<gene>
    <name evidence="1" type="ORF">VNO77_41505</name>
</gene>
<comment type="caution">
    <text evidence="1">The sequence shown here is derived from an EMBL/GenBank/DDBJ whole genome shotgun (WGS) entry which is preliminary data.</text>
</comment>
<dbReference type="AlphaFoldDB" id="A0AAN9K0Y8"/>
<protein>
    <submittedName>
        <fullName evidence="1">Uncharacterized protein</fullName>
    </submittedName>
</protein>
<evidence type="ECO:0000313" key="1">
    <source>
        <dbReference type="EMBL" id="KAK7307976.1"/>
    </source>
</evidence>
<keyword evidence="2" id="KW-1185">Reference proteome</keyword>
<accession>A0AAN9K0Y8</accession>